<evidence type="ECO:0000313" key="3">
    <source>
        <dbReference type="Proteomes" id="UP000704712"/>
    </source>
</evidence>
<reference evidence="2" key="1">
    <citation type="submission" date="2020-03" db="EMBL/GenBank/DDBJ databases">
        <title>Hybrid Assembly of Korean Phytophthora infestans isolates.</title>
        <authorList>
            <person name="Prokchorchik M."/>
            <person name="Lee Y."/>
            <person name="Seo J."/>
            <person name="Cho J.-H."/>
            <person name="Park Y.-E."/>
            <person name="Jang D.-C."/>
            <person name="Im J.-S."/>
            <person name="Choi J.-G."/>
            <person name="Park H.-J."/>
            <person name="Lee G.-B."/>
            <person name="Lee Y.-G."/>
            <person name="Hong S.-Y."/>
            <person name="Cho K."/>
            <person name="Sohn K.H."/>
        </authorList>
    </citation>
    <scope>NUCLEOTIDE SEQUENCE</scope>
    <source>
        <strain evidence="2">KR_2_A2</strain>
    </source>
</reference>
<dbReference type="AlphaFoldDB" id="A0A8S9TSR5"/>
<feature type="compositionally biased region" description="Polar residues" evidence="1">
    <location>
        <begin position="134"/>
        <end position="145"/>
    </location>
</feature>
<dbReference type="Proteomes" id="UP000704712">
    <property type="component" value="Unassembled WGS sequence"/>
</dbReference>
<comment type="caution">
    <text evidence="2">The sequence shown here is derived from an EMBL/GenBank/DDBJ whole genome shotgun (WGS) entry which is preliminary data.</text>
</comment>
<name>A0A8S9TSR5_PHYIN</name>
<evidence type="ECO:0000256" key="1">
    <source>
        <dbReference type="SAM" id="MobiDB-lite"/>
    </source>
</evidence>
<proteinExistence type="predicted"/>
<protein>
    <submittedName>
        <fullName evidence="2">Uncharacterized protein</fullName>
    </submittedName>
</protein>
<dbReference type="EMBL" id="JAACNO010002657">
    <property type="protein sequence ID" value="KAF4131895.1"/>
    <property type="molecule type" value="Genomic_DNA"/>
</dbReference>
<sequence length="294" mass="32666">MGLPAGQLFKNMKLDKPNVFSLFQDPSFVKWVQYADDLSTKSSPKESSVISTLTSLYGDIVVYEGHLSSRNLNFPFGLSRTGRYGNVELVKFIDAGKAAQFETWVRKGKTPMGVYNDLQPYYRNVDFFYEPIRKTSSSKQTQQPKPETPAFAMPAPTLPRGSYLLLFPEDVEGAIDTPAYAMVKSSCGATEAVILDGDNDDKEKLVKVPRTKALARKVDRNDAEGQLLGTWIRQAVCVKSDGRFRYGQVTGYSDNRLTICTLSGPIEGNRDAICDTVYPVVALVMGCHQLEEET</sequence>
<feature type="region of interest" description="Disordered" evidence="1">
    <location>
        <begin position="134"/>
        <end position="153"/>
    </location>
</feature>
<accession>A0A8S9TSR5</accession>
<evidence type="ECO:0000313" key="2">
    <source>
        <dbReference type="EMBL" id="KAF4131895.1"/>
    </source>
</evidence>
<organism evidence="2 3">
    <name type="scientific">Phytophthora infestans</name>
    <name type="common">Potato late blight agent</name>
    <name type="synonym">Botrytis infestans</name>
    <dbReference type="NCBI Taxonomy" id="4787"/>
    <lineage>
        <taxon>Eukaryota</taxon>
        <taxon>Sar</taxon>
        <taxon>Stramenopiles</taxon>
        <taxon>Oomycota</taxon>
        <taxon>Peronosporomycetes</taxon>
        <taxon>Peronosporales</taxon>
        <taxon>Peronosporaceae</taxon>
        <taxon>Phytophthora</taxon>
    </lineage>
</organism>
<gene>
    <name evidence="2" type="ORF">GN958_ATG18928</name>
</gene>